<feature type="signal peptide" evidence="3">
    <location>
        <begin position="1"/>
        <end position="26"/>
    </location>
</feature>
<dbReference type="VEuPathDB" id="AmoebaDB:NAEGRDRAFT_59247"/>
<dbReference type="RefSeq" id="XP_002672421.1">
    <property type="nucleotide sequence ID" value="XM_002672375.1"/>
</dbReference>
<keyword evidence="5" id="KW-1185">Reference proteome</keyword>
<reference evidence="4 5" key="1">
    <citation type="journal article" date="2010" name="Cell">
        <title>The genome of Naegleria gruberi illuminates early eukaryotic versatility.</title>
        <authorList>
            <person name="Fritz-Laylin L.K."/>
            <person name="Prochnik S.E."/>
            <person name="Ginger M.L."/>
            <person name="Dacks J.B."/>
            <person name="Carpenter M.L."/>
            <person name="Field M.C."/>
            <person name="Kuo A."/>
            <person name="Paredez A."/>
            <person name="Chapman J."/>
            <person name="Pham J."/>
            <person name="Shu S."/>
            <person name="Neupane R."/>
            <person name="Cipriano M."/>
            <person name="Mancuso J."/>
            <person name="Tu H."/>
            <person name="Salamov A."/>
            <person name="Lindquist E."/>
            <person name="Shapiro H."/>
            <person name="Lucas S."/>
            <person name="Grigoriev I.V."/>
            <person name="Cande W.Z."/>
            <person name="Fulton C."/>
            <person name="Rokhsar D.S."/>
            <person name="Dawson S.C."/>
        </authorList>
    </citation>
    <scope>NUCLEOTIDE SEQUENCE [LARGE SCALE GENOMIC DNA]</scope>
    <source>
        <strain evidence="4 5">NEG-M</strain>
    </source>
</reference>
<evidence type="ECO:0000313" key="5">
    <source>
        <dbReference type="Proteomes" id="UP000006671"/>
    </source>
</evidence>
<name>D2VUE3_NAEGR</name>
<keyword evidence="1" id="KW-0175">Coiled coil</keyword>
<evidence type="ECO:0000313" key="4">
    <source>
        <dbReference type="EMBL" id="EFC39677.1"/>
    </source>
</evidence>
<dbReference type="KEGG" id="ngr:NAEGRDRAFT_59247"/>
<sequence>MKSWSNRLLLFFALTCLLIFLFQSSSTTTVVQAGGIDESAKQNRLGGLTSSWASPNSEQAATAAIIQENELVAATTTSSSTTSAMTMTSLRPVEQLESYGSVVLSDEESFGAFEKNTLNTATTAHELNNDEEISNLLGHLLENQEEGLNGEDLEEEAAAASEGVSSDENEELVETLNDEDSESEIEEASSNTSEGYGLDEALDSSGVATLSTQSEQQLNHKKKLSDARTIIKALRQKRSIINKKLYPLQQLVVMTKKNLEDSKDEENKAEHQHNKIKAERNVTRLQKLKKLNNDKLKNALNNLKKLKTKKAIAYNRLKKLINLHIAKLLKRYKIALKSKSQAVSIYKAQKEKHGKTKFIAPYLVNFAKLDVLIAQKRYSNAMYFYLRRQIFVLNYLVKHRNNVFKVLNYENARSKVFNLKLEEEKKKVVEWEKQLEAATTEVIKNKLKGVLQVSKVKIEQYKKHIATCTILIKRAKTTLEKVALKLKEAAAVLSSRKITLPKGLHKLLKTKYEKQVAAIEKKKKIYETASNKDELLKSLPKPVDYTEKTYIRLALKKNKLPYICTVSKNSSNKEKIESQSVTNDLFLKPLICFHKTKTLVKVSYVIGQNILNIQKIKSKWLRQRVRLSLNDKGRLVAKFKKSKSLNKTSPKYLKKKLFNDRVKYIQTHQTTSRAIIKSFVMKYYALPNDAFNIKFVLSRGTGRVVKPQKKRVVKKVKKVVAKKQ</sequence>
<dbReference type="AlphaFoldDB" id="D2VUE3"/>
<dbReference type="OMA" id="PLICFHK"/>
<protein>
    <submittedName>
        <fullName evidence="4">Uncharacterized protein</fullName>
    </submittedName>
</protein>
<gene>
    <name evidence="4" type="ORF">NAEGRDRAFT_59247</name>
</gene>
<feature type="region of interest" description="Disordered" evidence="2">
    <location>
        <begin position="149"/>
        <end position="199"/>
    </location>
</feature>
<accession>D2VUE3</accession>
<evidence type="ECO:0000256" key="2">
    <source>
        <dbReference type="SAM" id="MobiDB-lite"/>
    </source>
</evidence>
<dbReference type="Proteomes" id="UP000006671">
    <property type="component" value="Unassembled WGS sequence"/>
</dbReference>
<dbReference type="InParanoid" id="D2VUE3"/>
<organism evidence="5">
    <name type="scientific">Naegleria gruberi</name>
    <name type="common">Amoeba</name>
    <dbReference type="NCBI Taxonomy" id="5762"/>
    <lineage>
        <taxon>Eukaryota</taxon>
        <taxon>Discoba</taxon>
        <taxon>Heterolobosea</taxon>
        <taxon>Tetramitia</taxon>
        <taxon>Eutetramitia</taxon>
        <taxon>Vahlkampfiidae</taxon>
        <taxon>Naegleria</taxon>
    </lineage>
</organism>
<dbReference type="EMBL" id="GG738898">
    <property type="protein sequence ID" value="EFC39677.1"/>
    <property type="molecule type" value="Genomic_DNA"/>
</dbReference>
<feature type="coiled-coil region" evidence="1">
    <location>
        <begin position="259"/>
        <end position="323"/>
    </location>
</feature>
<keyword evidence="3" id="KW-0732">Signal</keyword>
<dbReference type="GeneID" id="8855778"/>
<dbReference type="OrthoDB" id="10264306at2759"/>
<evidence type="ECO:0000256" key="1">
    <source>
        <dbReference type="SAM" id="Coils"/>
    </source>
</evidence>
<evidence type="ECO:0000256" key="3">
    <source>
        <dbReference type="SAM" id="SignalP"/>
    </source>
</evidence>
<feature type="compositionally biased region" description="Acidic residues" evidence="2">
    <location>
        <begin position="165"/>
        <end position="187"/>
    </location>
</feature>
<proteinExistence type="predicted"/>
<feature type="chain" id="PRO_5003038697" evidence="3">
    <location>
        <begin position="27"/>
        <end position="724"/>
    </location>
</feature>